<proteinExistence type="predicted"/>
<feature type="domain" description="BioF2-like acetyltransferase" evidence="1">
    <location>
        <begin position="180"/>
        <end position="317"/>
    </location>
</feature>
<sequence>MSVICKKIENTEQLISLEKQWENLNNRANHGCIFTSPLWLLTWYKTYWQNNWQLNCYAFFHQDNLVALFPFYYQRNNNWIEQNNLFLLGQGEPEAMEVASEYVDLLILKPFKDDVFNLFFEQKWQTNLNSFFSRAIKPEANITSLIQADTTIFSQQNAGTRYYIATNNWNIKTLSKNNVNRYKRSRNQLAKLNAEFYWVSPKQHTSYWHKMKQFHQTRWQKKKLPGAFSSKQFESFHLTLLAQRDKTAISALSVNGEVIAIHYYLQDENTCYFYQSGWNEEKYNKLSPGFALHLWSIEHCNKQYYDFMMGPVNDSYKGKFKCQESPMYNLAINFSPVRNKVAKILQKIATN</sequence>
<evidence type="ECO:0000313" key="3">
    <source>
        <dbReference type="Proteomes" id="UP001157186"/>
    </source>
</evidence>
<protein>
    <recommendedName>
        <fullName evidence="1">BioF2-like acetyltransferase domain-containing protein</fullName>
    </recommendedName>
</protein>
<dbReference type="SUPFAM" id="SSF55729">
    <property type="entry name" value="Acyl-CoA N-acyltransferases (Nat)"/>
    <property type="match status" value="1"/>
</dbReference>
<dbReference type="Pfam" id="PF13480">
    <property type="entry name" value="Acetyltransf_6"/>
    <property type="match status" value="1"/>
</dbReference>
<evidence type="ECO:0000313" key="2">
    <source>
        <dbReference type="EMBL" id="GLX78193.1"/>
    </source>
</evidence>
<dbReference type="EMBL" id="BSST01000001">
    <property type="protein sequence ID" value="GLX78193.1"/>
    <property type="molecule type" value="Genomic_DNA"/>
</dbReference>
<reference evidence="2 3" key="1">
    <citation type="submission" date="2023-03" db="EMBL/GenBank/DDBJ databases">
        <title>Draft genome sequence of Thalassotalea insulae KCTC 62186T.</title>
        <authorList>
            <person name="Sawabe T."/>
        </authorList>
    </citation>
    <scope>NUCLEOTIDE SEQUENCE [LARGE SCALE GENOMIC DNA]</scope>
    <source>
        <strain evidence="2 3">KCTC 62186</strain>
    </source>
</reference>
<evidence type="ECO:0000259" key="1">
    <source>
        <dbReference type="Pfam" id="PF13480"/>
    </source>
</evidence>
<dbReference type="RefSeq" id="WP_284244080.1">
    <property type="nucleotide sequence ID" value="NZ_BSST01000001.1"/>
</dbReference>
<dbReference type="Gene3D" id="3.40.630.30">
    <property type="match status" value="1"/>
</dbReference>
<organism evidence="2 3">
    <name type="scientific">Thalassotalea insulae</name>
    <dbReference type="NCBI Taxonomy" id="2056778"/>
    <lineage>
        <taxon>Bacteria</taxon>
        <taxon>Pseudomonadati</taxon>
        <taxon>Pseudomonadota</taxon>
        <taxon>Gammaproteobacteria</taxon>
        <taxon>Alteromonadales</taxon>
        <taxon>Colwelliaceae</taxon>
        <taxon>Thalassotalea</taxon>
    </lineage>
</organism>
<gene>
    <name evidence="2" type="ORF">tinsulaeT_15330</name>
</gene>
<accession>A0ABQ6GQE4</accession>
<dbReference type="InterPro" id="IPR016181">
    <property type="entry name" value="Acyl_CoA_acyltransferase"/>
</dbReference>
<keyword evidence="3" id="KW-1185">Reference proteome</keyword>
<dbReference type="InterPro" id="IPR038740">
    <property type="entry name" value="BioF2-like_GNAT_dom"/>
</dbReference>
<name>A0ABQ6GQE4_9GAMM</name>
<dbReference type="Proteomes" id="UP001157186">
    <property type="component" value="Unassembled WGS sequence"/>
</dbReference>
<comment type="caution">
    <text evidence="2">The sequence shown here is derived from an EMBL/GenBank/DDBJ whole genome shotgun (WGS) entry which is preliminary data.</text>
</comment>